<evidence type="ECO:0000256" key="1">
    <source>
        <dbReference type="ARBA" id="ARBA00022614"/>
    </source>
</evidence>
<dbReference type="Pfam" id="PF00560">
    <property type="entry name" value="LRR_1"/>
    <property type="match status" value="2"/>
</dbReference>
<dbReference type="Gene3D" id="3.80.10.10">
    <property type="entry name" value="Ribonuclease Inhibitor"/>
    <property type="match status" value="8"/>
</dbReference>
<dbReference type="PRINTS" id="PR00019">
    <property type="entry name" value="LEURICHRPT"/>
</dbReference>
<evidence type="ECO:0000256" key="2">
    <source>
        <dbReference type="ARBA" id="ARBA00022737"/>
    </source>
</evidence>
<dbReference type="FunFam" id="3.80.10.10:FF:001164">
    <property type="entry name" value="GH01279p"/>
    <property type="match status" value="2"/>
</dbReference>
<dbReference type="PANTHER" id="PTHR45712:SF22">
    <property type="entry name" value="INSULIN-LIKE GROWTH FACTOR-BINDING PROTEIN COMPLEX ACID LABILE SUBUNIT"/>
    <property type="match status" value="1"/>
</dbReference>
<dbReference type="InterPro" id="IPR050333">
    <property type="entry name" value="SLRP"/>
</dbReference>
<proteinExistence type="predicted"/>
<evidence type="ECO:0000256" key="3">
    <source>
        <dbReference type="SAM" id="Phobius"/>
    </source>
</evidence>
<keyword evidence="2" id="KW-0677">Repeat</keyword>
<dbReference type="EMBL" id="ODYU01007994">
    <property type="protein sequence ID" value="SOQ51237.1"/>
    <property type="molecule type" value="Genomic_DNA"/>
</dbReference>
<dbReference type="SMART" id="SM00364">
    <property type="entry name" value="LRR_BAC"/>
    <property type="match status" value="7"/>
</dbReference>
<keyword evidence="1" id="KW-0433">Leucine-rich repeat</keyword>
<accession>A0A2H1WDY9</accession>
<keyword evidence="3" id="KW-1133">Transmembrane helix</keyword>
<dbReference type="SMART" id="SM00369">
    <property type="entry name" value="LRR_TYP"/>
    <property type="match status" value="36"/>
</dbReference>
<dbReference type="PANTHER" id="PTHR45712">
    <property type="entry name" value="AGAP008170-PA"/>
    <property type="match status" value="1"/>
</dbReference>
<dbReference type="InterPro" id="IPR032675">
    <property type="entry name" value="LRR_dom_sf"/>
</dbReference>
<dbReference type="SUPFAM" id="SSF52058">
    <property type="entry name" value="L domain-like"/>
    <property type="match status" value="5"/>
</dbReference>
<feature type="transmembrane region" description="Helical" evidence="3">
    <location>
        <begin position="1858"/>
        <end position="1880"/>
    </location>
</feature>
<organism evidence="4">
    <name type="scientific">Spodoptera frugiperda</name>
    <name type="common">Fall armyworm</name>
    <dbReference type="NCBI Taxonomy" id="7108"/>
    <lineage>
        <taxon>Eukaryota</taxon>
        <taxon>Metazoa</taxon>
        <taxon>Ecdysozoa</taxon>
        <taxon>Arthropoda</taxon>
        <taxon>Hexapoda</taxon>
        <taxon>Insecta</taxon>
        <taxon>Pterygota</taxon>
        <taxon>Neoptera</taxon>
        <taxon>Endopterygota</taxon>
        <taxon>Lepidoptera</taxon>
        <taxon>Glossata</taxon>
        <taxon>Ditrysia</taxon>
        <taxon>Noctuoidea</taxon>
        <taxon>Noctuidae</taxon>
        <taxon>Amphipyrinae</taxon>
        <taxon>Spodoptera</taxon>
    </lineage>
</organism>
<evidence type="ECO:0000313" key="4">
    <source>
        <dbReference type="EMBL" id="SOQ51237.1"/>
    </source>
</evidence>
<gene>
    <name evidence="4" type="ORF">SFRICE_018658</name>
</gene>
<keyword evidence="3" id="KW-0472">Membrane</keyword>
<protein>
    <submittedName>
        <fullName evidence="4">SFRICE_018658</fullName>
    </submittedName>
</protein>
<keyword evidence="3" id="KW-0812">Transmembrane</keyword>
<name>A0A2H1WDY9_SPOFR</name>
<sequence length="1906" mass="217456">MVSDDAAYDGARLPTSNLFTQALKTPRLYPSRNTDSKIMEFLRPRHSMAKVSIPVLLVLSGAVLSSCYCPPDKFKNISHCAFHIHCYGDIRGVQLPNECREATNDPVTVDVTVTDAIEAFDDTTDLDFLNTITSLKLSGRWPTTNLTILMYTSRLQHLNLVNNGIENILDYPFYYLNHLEILNLSYNKLKDIEELFQFQLHPNKLRKLFLAFNAIEELPGDAFGELSSLVELDLSHNQISDLTEEPFFNLTKLEILRLNNNKIKDLNGAVNSLQNLKHLYLRGNQIQNIDEESLKIIKHLETFDVSKNELEQVKPIMLSRHWDHFTNHSICKIILSGNFITSVPNASSIEVSSRFSRNLDKHNVHLYTELDLSLNSISNIEYNAFQSLIQLISLDLSKNKLIDFNVDGNDLANIKYLNLSNNYISRLYFSSFSSMTNLQNLDLSNNQLDFIPAMTFNSNYNFKVVNMTHNVIEKLDSVHLTFHPEGGVLDLSNNGLYRLNIPYGEGLRLITLMLHSNNISDPSLVDLSHHTELQTLDLSNNLIEDLDPSCLKLPEATLVYLDLSCNKIQYIAPSTFSRLRHLKTLRLSHNYLTKFEYGTFAGLANLLHLDLAYNRIGYLDSKYLMDLKYLHVLSVRSNDMNVLDLSSWYGHRFDLRVYVDNNNLTCEWLGKVLRDFNNGYTKVKPTVLVAAGKGPHTLEGIPCMASDSEPLTDASRYVMADERLLITSQKILEAVREQNFYFRKFVLQAIRKDVDEQTDHLIVSNCRRPWKVETPEALYVCALSAFKGCWRIEDAGPLITPITKRKRCFTSIFRMFAVVTRNYAQNCDVDYNSEYCRYNIYCSDFLSIGRGWDSFKHNRYYHSPEQLINREECSQTINYAGYQIDRIFLKYKENEHSLLPSTVPKFNNWNRDHNIIRAIIYSLDLSDNNYQYTPVLEGMENLVKVDLSRNQISTAPLSNIDELEALTEIDFSFNRISNITVSSYQKPYTNLKTIDLSHNYLVKIPDAVFDKIDDLQTLDLSHNYIEGFSSFTFEGTRSLVHLNVSHNRLTDINSSLFRFSELKTLILSHNRIKELKMSDFEKLYNLEYLDLSSNSIKTIDYNVFRDMILLEKLDLSNNVLENLNKVAFENLQSLTSIDLSQNKLRQLPKDLFKNRSIDKFSVSDNFIEGSLTKGTFEGVNVSTLDLSFQELATVEDYAFNQMIRLETLALNNNRIYSLSNMCFRTLTSLLSLDLSNNQISSIDFDKTDFVSLDSLFLRNNRLVQIKHENFQHLISLQFLDLSGNSISQLEANSFKSLRSLINLKISANPLSGTLKTGTFDGLVSLPSLDISRNLLTTIQNASFNDMTELKSLNMSRSKIKELQFNVFVNTGYVETLDLSFNELDNFCVNLTELVGLSILLLNNNFIKTISSASLHGLSRLTEINLAYNSMENIPNDSFQSLIDLRNLDLSYNEKLKFTEDLINNTKNLDTLNLSGIQTKVSFARSQDSNIRVVSLSDVGISNITKLNLSTLTHLDNLTLRNNSVPRLDIGALSGMNKLTYLDLSYNKISYIQPGAFKDTAILLHLNISHNYLSAVGYGIFRGLIYLNTLDMSFNSIKDLQSERFYEVKSLTQLIVDHNKIESINVEEFAGTSLSKLSIGENPLSCRLLVRLKNRGVPFVITAIKLDEHTGENVDGVTCNKEVERSKFEPTVKFDNSSDKNEILIDMRNILYNISSKSVPQNDNSKYFDNITSVIEKTNMINNENLLKLANLTFKVIELDNNTNILLKKILDSLQDNVEKNTVAPTTSAPILSVNSSIEFIPYINNVKKQLEKTIADEKQTILNELERKLSLVAHQTESITASPGTEKLVSNNEGTNSIFTETCVALILIILVCFILYKFYKSRMFVRSRMSYSTRELPGAMDNSTL</sequence>
<dbReference type="InterPro" id="IPR001611">
    <property type="entry name" value="Leu-rich_rpt"/>
</dbReference>
<dbReference type="Pfam" id="PF13855">
    <property type="entry name" value="LRR_8"/>
    <property type="match status" value="11"/>
</dbReference>
<dbReference type="PROSITE" id="PS51450">
    <property type="entry name" value="LRR"/>
    <property type="match status" value="20"/>
</dbReference>
<reference evidence="4" key="1">
    <citation type="submission" date="2016-07" db="EMBL/GenBank/DDBJ databases">
        <authorList>
            <person name="Bretaudeau A."/>
        </authorList>
    </citation>
    <scope>NUCLEOTIDE SEQUENCE</scope>
    <source>
        <strain evidence="4">Rice</strain>
        <tissue evidence="4">Whole body</tissue>
    </source>
</reference>
<dbReference type="SMART" id="SM00365">
    <property type="entry name" value="LRR_SD22"/>
    <property type="match status" value="24"/>
</dbReference>
<dbReference type="InterPro" id="IPR003591">
    <property type="entry name" value="Leu-rich_rpt_typical-subtyp"/>
</dbReference>